<protein>
    <submittedName>
        <fullName evidence="2">Uncharacterized protein</fullName>
    </submittedName>
</protein>
<sequence length="281" mass="30419">MTSSASDATVVCLPSPVDLLYPPTIWHLSSLLLPSPSPSSTSVVLIRRRIRACQPPHSPSSSLSFPFLATPLALLLPFLSSPSPSSSPPTNTTTHPSTRPSPVHPSVTTTSPSPSPTLPRSPSTSTSPSSPSECPAQISCHHRRRCLGQLKLVIFAPVFCRLYLSSDIYTCSDPSRLDSSLTAAVRHCSPFNVCSIVHANLAVSARSPSDAQRSFTEMKSTQDRSAIPFPPNDVTRMQALVSRFTSPIHIRRVRTLYCNHMPALPILPRYLPMHPCAVPTI</sequence>
<comment type="caution">
    <text evidence="2">The sequence shown here is derived from an EMBL/GenBank/DDBJ whole genome shotgun (WGS) entry which is preliminary data.</text>
</comment>
<organism evidence="2 3">
    <name type="scientific">Favolaschia claudopus</name>
    <dbReference type="NCBI Taxonomy" id="2862362"/>
    <lineage>
        <taxon>Eukaryota</taxon>
        <taxon>Fungi</taxon>
        <taxon>Dikarya</taxon>
        <taxon>Basidiomycota</taxon>
        <taxon>Agaricomycotina</taxon>
        <taxon>Agaricomycetes</taxon>
        <taxon>Agaricomycetidae</taxon>
        <taxon>Agaricales</taxon>
        <taxon>Marasmiineae</taxon>
        <taxon>Mycenaceae</taxon>
        <taxon>Favolaschia</taxon>
    </lineage>
</organism>
<name>A0AAW0DKI7_9AGAR</name>
<gene>
    <name evidence="2" type="ORF">R3P38DRAFT_3172259</name>
</gene>
<dbReference type="EMBL" id="JAWWNJ010000007">
    <property type="protein sequence ID" value="KAK7051932.1"/>
    <property type="molecule type" value="Genomic_DNA"/>
</dbReference>
<feature type="compositionally biased region" description="Low complexity" evidence="1">
    <location>
        <begin position="83"/>
        <end position="112"/>
    </location>
</feature>
<dbReference type="Proteomes" id="UP001362999">
    <property type="component" value="Unassembled WGS sequence"/>
</dbReference>
<evidence type="ECO:0000313" key="2">
    <source>
        <dbReference type="EMBL" id="KAK7051932.1"/>
    </source>
</evidence>
<proteinExistence type="predicted"/>
<keyword evidence="3" id="KW-1185">Reference proteome</keyword>
<reference evidence="2 3" key="1">
    <citation type="journal article" date="2024" name="J Genomics">
        <title>Draft genome sequencing and assembly of Favolaschia claudopus CIRM-BRFM 2984 isolated from oak limbs.</title>
        <authorList>
            <person name="Navarro D."/>
            <person name="Drula E."/>
            <person name="Chaduli D."/>
            <person name="Cazenave R."/>
            <person name="Ahrendt S."/>
            <person name="Wang J."/>
            <person name="Lipzen A."/>
            <person name="Daum C."/>
            <person name="Barry K."/>
            <person name="Grigoriev I.V."/>
            <person name="Favel A."/>
            <person name="Rosso M.N."/>
            <person name="Martin F."/>
        </authorList>
    </citation>
    <scope>NUCLEOTIDE SEQUENCE [LARGE SCALE GENOMIC DNA]</scope>
    <source>
        <strain evidence="2 3">CIRM-BRFM 2984</strain>
    </source>
</reference>
<evidence type="ECO:0000313" key="3">
    <source>
        <dbReference type="Proteomes" id="UP001362999"/>
    </source>
</evidence>
<evidence type="ECO:0000256" key="1">
    <source>
        <dbReference type="SAM" id="MobiDB-lite"/>
    </source>
</evidence>
<accession>A0AAW0DKI7</accession>
<dbReference type="AlphaFoldDB" id="A0AAW0DKI7"/>
<feature type="region of interest" description="Disordered" evidence="1">
    <location>
        <begin position="83"/>
        <end position="134"/>
    </location>
</feature>
<feature type="compositionally biased region" description="Low complexity" evidence="1">
    <location>
        <begin position="120"/>
        <end position="132"/>
    </location>
</feature>